<dbReference type="EMBL" id="JAARSH010000015">
    <property type="protein sequence ID" value="MBC1617860.1"/>
    <property type="molecule type" value="Genomic_DNA"/>
</dbReference>
<name>A0A841YQI5_9LIST</name>
<gene>
    <name evidence="1" type="ORF">HB836_11115</name>
    <name evidence="2" type="ORF">HB904_16910</name>
</gene>
<sequence length="124" mass="14155">MNTTSETNFCDVFNSLDVVTDTVVDDLAMLHNKAFQRALEYQCKQSVEDVAGMVWSIAKRTTLCAQEQEAIIEYTRFRLQSIADLNRFKSATDIRDKAVKITKKISRQDAFKNVVKSKKWGAVK</sequence>
<dbReference type="EMBL" id="JAARPT010000006">
    <property type="protein sequence ID" value="MBC1402128.1"/>
    <property type="molecule type" value="Genomic_DNA"/>
</dbReference>
<dbReference type="AlphaFoldDB" id="A0A841YQI5"/>
<organism evidence="1 3">
    <name type="scientific">Listeria booriae</name>
    <dbReference type="NCBI Taxonomy" id="1552123"/>
    <lineage>
        <taxon>Bacteria</taxon>
        <taxon>Bacillati</taxon>
        <taxon>Bacillota</taxon>
        <taxon>Bacilli</taxon>
        <taxon>Bacillales</taxon>
        <taxon>Listeriaceae</taxon>
        <taxon>Listeria</taxon>
    </lineage>
</organism>
<evidence type="ECO:0000313" key="2">
    <source>
        <dbReference type="EMBL" id="MBC1617860.1"/>
    </source>
</evidence>
<comment type="caution">
    <text evidence="1">The sequence shown here is derived from an EMBL/GenBank/DDBJ whole genome shotgun (WGS) entry which is preliminary data.</text>
</comment>
<proteinExistence type="predicted"/>
<dbReference type="RefSeq" id="WP_185406287.1">
    <property type="nucleotide sequence ID" value="NZ_JAARPT010000006.1"/>
</dbReference>
<reference evidence="3 4" key="1">
    <citation type="submission" date="2020-03" db="EMBL/GenBank/DDBJ databases">
        <title>Soil Listeria distribution.</title>
        <authorList>
            <person name="Liao J."/>
            <person name="Wiedmann M."/>
        </authorList>
    </citation>
    <scope>NUCLEOTIDE SEQUENCE [LARGE SCALE GENOMIC DNA]</scope>
    <source>
        <strain evidence="2 4">FSL L7-1299</strain>
        <strain evidence="1 3">FSL L7-1658</strain>
    </source>
</reference>
<dbReference type="Proteomes" id="UP000574104">
    <property type="component" value="Unassembled WGS sequence"/>
</dbReference>
<evidence type="ECO:0000313" key="3">
    <source>
        <dbReference type="Proteomes" id="UP000544413"/>
    </source>
</evidence>
<accession>A0A841YQI5</accession>
<dbReference type="Proteomes" id="UP000544413">
    <property type="component" value="Unassembled WGS sequence"/>
</dbReference>
<protein>
    <submittedName>
        <fullName evidence="1">Uncharacterized protein</fullName>
    </submittedName>
</protein>
<evidence type="ECO:0000313" key="4">
    <source>
        <dbReference type="Proteomes" id="UP000574104"/>
    </source>
</evidence>
<evidence type="ECO:0000313" key="1">
    <source>
        <dbReference type="EMBL" id="MBC1402128.1"/>
    </source>
</evidence>